<organism evidence="1 2">
    <name type="scientific">Paxillus rubicundulus Ve08.2h10</name>
    <dbReference type="NCBI Taxonomy" id="930991"/>
    <lineage>
        <taxon>Eukaryota</taxon>
        <taxon>Fungi</taxon>
        <taxon>Dikarya</taxon>
        <taxon>Basidiomycota</taxon>
        <taxon>Agaricomycotina</taxon>
        <taxon>Agaricomycetes</taxon>
        <taxon>Agaricomycetidae</taxon>
        <taxon>Boletales</taxon>
        <taxon>Paxilineae</taxon>
        <taxon>Paxillaceae</taxon>
        <taxon>Paxillus</taxon>
    </lineage>
</organism>
<proteinExistence type="predicted"/>
<sequence length="230" mass="25890">MSLEDTGNLSMVCDIFVGMLVMVTENLTTAANLANGSRGSITNIILDPREPSPKSSEAQAGLIHLQYPPLFVILQLNFMELPTLQGLQEREVPLAPIKHDFYIGSNPRIRISRRQLPLTAAYAFTDFRSQGQTIEHVLVDIGKTVNFGITPFNAYVALSRSRGRDTIRLLRDFDNALFTSHPSEDLREEDARLSQLAQTTMNDYKLGRYGPISGKPHLVRQRIQHFYMLS</sequence>
<evidence type="ECO:0000313" key="1">
    <source>
        <dbReference type="EMBL" id="KIK74992.1"/>
    </source>
</evidence>
<reference evidence="2" key="2">
    <citation type="submission" date="2015-01" db="EMBL/GenBank/DDBJ databases">
        <title>Evolutionary Origins and Diversification of the Mycorrhizal Mutualists.</title>
        <authorList>
            <consortium name="DOE Joint Genome Institute"/>
            <consortium name="Mycorrhizal Genomics Consortium"/>
            <person name="Kohler A."/>
            <person name="Kuo A."/>
            <person name="Nagy L.G."/>
            <person name="Floudas D."/>
            <person name="Copeland A."/>
            <person name="Barry K.W."/>
            <person name="Cichocki N."/>
            <person name="Veneault-Fourrey C."/>
            <person name="LaButti K."/>
            <person name="Lindquist E.A."/>
            <person name="Lipzen A."/>
            <person name="Lundell T."/>
            <person name="Morin E."/>
            <person name="Murat C."/>
            <person name="Riley R."/>
            <person name="Ohm R."/>
            <person name="Sun H."/>
            <person name="Tunlid A."/>
            <person name="Henrissat B."/>
            <person name="Grigoriev I.V."/>
            <person name="Hibbett D.S."/>
            <person name="Martin F."/>
        </authorList>
    </citation>
    <scope>NUCLEOTIDE SEQUENCE [LARGE SCALE GENOMIC DNA]</scope>
    <source>
        <strain evidence="2">Ve08.2h10</strain>
    </source>
</reference>
<dbReference type="STRING" id="930991.A0A0D0BUA9"/>
<dbReference type="InterPro" id="IPR027417">
    <property type="entry name" value="P-loop_NTPase"/>
</dbReference>
<reference evidence="1 2" key="1">
    <citation type="submission" date="2014-04" db="EMBL/GenBank/DDBJ databases">
        <authorList>
            <consortium name="DOE Joint Genome Institute"/>
            <person name="Kuo A."/>
            <person name="Kohler A."/>
            <person name="Jargeat P."/>
            <person name="Nagy L.G."/>
            <person name="Floudas D."/>
            <person name="Copeland A."/>
            <person name="Barry K.W."/>
            <person name="Cichocki N."/>
            <person name="Veneault-Fourrey C."/>
            <person name="LaButti K."/>
            <person name="Lindquist E.A."/>
            <person name="Lipzen A."/>
            <person name="Lundell T."/>
            <person name="Morin E."/>
            <person name="Murat C."/>
            <person name="Sun H."/>
            <person name="Tunlid A."/>
            <person name="Henrissat B."/>
            <person name="Grigoriev I.V."/>
            <person name="Hibbett D.S."/>
            <person name="Martin F."/>
            <person name="Nordberg H.P."/>
            <person name="Cantor M.N."/>
            <person name="Hua S.X."/>
        </authorList>
    </citation>
    <scope>NUCLEOTIDE SEQUENCE [LARGE SCALE GENOMIC DNA]</scope>
    <source>
        <strain evidence="1 2">Ve08.2h10</strain>
    </source>
</reference>
<dbReference type="PANTHER" id="PTHR23274">
    <property type="entry name" value="DNA HELICASE-RELATED"/>
    <property type="match status" value="1"/>
</dbReference>
<dbReference type="InParanoid" id="A0A0D0BUA9"/>
<keyword evidence="2" id="KW-1185">Reference proteome</keyword>
<gene>
    <name evidence="1" type="ORF">PAXRUDRAFT_835834</name>
</gene>
<dbReference type="OrthoDB" id="2986975at2759"/>
<evidence type="ECO:0000313" key="2">
    <source>
        <dbReference type="Proteomes" id="UP000054538"/>
    </source>
</evidence>
<protein>
    <submittedName>
        <fullName evidence="1">Unplaced genomic scaffold scaffold_3599, whole genome shotgun sequence</fullName>
    </submittedName>
</protein>
<dbReference type="AlphaFoldDB" id="A0A0D0BUA9"/>
<accession>A0A0D0BUA9</accession>
<dbReference type="Proteomes" id="UP000054538">
    <property type="component" value="Unassembled WGS sequence"/>
</dbReference>
<dbReference type="SUPFAM" id="SSF52540">
    <property type="entry name" value="P-loop containing nucleoside triphosphate hydrolases"/>
    <property type="match status" value="1"/>
</dbReference>
<dbReference type="HOGENOM" id="CLU_001324_7_0_1"/>
<name>A0A0D0BUA9_9AGAM</name>
<dbReference type="PANTHER" id="PTHR23274:SF11">
    <property type="entry name" value="ATP-DEPENDENT DNA HELICASE PIF1"/>
    <property type="match status" value="1"/>
</dbReference>
<dbReference type="EMBL" id="KN828421">
    <property type="protein sequence ID" value="KIK74992.1"/>
    <property type="molecule type" value="Genomic_DNA"/>
</dbReference>